<dbReference type="SUPFAM" id="SSF54106">
    <property type="entry name" value="LysM domain"/>
    <property type="match status" value="1"/>
</dbReference>
<dbReference type="PANTHER" id="PTHR34700:SF8">
    <property type="entry name" value="POTASSIUM BINDING PROTEIN KBP"/>
    <property type="match status" value="1"/>
</dbReference>
<dbReference type="Pfam" id="PF01476">
    <property type="entry name" value="LysM"/>
    <property type="match status" value="1"/>
</dbReference>
<organism evidence="2 3">
    <name type="scientific">Pseudoteredinibacter isoporae</name>
    <dbReference type="NCBI Taxonomy" id="570281"/>
    <lineage>
        <taxon>Bacteria</taxon>
        <taxon>Pseudomonadati</taxon>
        <taxon>Pseudomonadota</taxon>
        <taxon>Gammaproteobacteria</taxon>
        <taxon>Cellvibrionales</taxon>
        <taxon>Cellvibrionaceae</taxon>
        <taxon>Pseudoteredinibacter</taxon>
    </lineage>
</organism>
<comment type="caution">
    <text evidence="2">The sequence shown here is derived from an EMBL/GenBank/DDBJ whole genome shotgun (WGS) entry which is preliminary data.</text>
</comment>
<dbReference type="EMBL" id="JACHHT010000001">
    <property type="protein sequence ID" value="MBB6520279.1"/>
    <property type="molecule type" value="Genomic_DNA"/>
</dbReference>
<evidence type="ECO:0000313" key="3">
    <source>
        <dbReference type="Proteomes" id="UP000528457"/>
    </source>
</evidence>
<dbReference type="SMART" id="SM00257">
    <property type="entry name" value="LysM"/>
    <property type="match status" value="1"/>
</dbReference>
<evidence type="ECO:0000313" key="2">
    <source>
        <dbReference type="EMBL" id="MBB6520279.1"/>
    </source>
</evidence>
<dbReference type="RefSeq" id="WP_166851723.1">
    <property type="nucleotide sequence ID" value="NZ_JAAONY010000001.1"/>
</dbReference>
<gene>
    <name evidence="2" type="ORF">HNR48_000557</name>
</gene>
<dbReference type="FunCoup" id="A0A7X0MVW8">
    <property type="interactions" value="40"/>
</dbReference>
<dbReference type="NCBIfam" id="NF008399">
    <property type="entry name" value="PRK11198.1"/>
    <property type="match status" value="1"/>
</dbReference>
<dbReference type="InterPro" id="IPR036779">
    <property type="entry name" value="LysM_dom_sf"/>
</dbReference>
<dbReference type="InterPro" id="IPR018392">
    <property type="entry name" value="LysM"/>
</dbReference>
<name>A0A7X0MVW8_9GAMM</name>
<dbReference type="InterPro" id="IPR007055">
    <property type="entry name" value="BON_dom"/>
</dbReference>
<dbReference type="PANTHER" id="PTHR34700">
    <property type="entry name" value="POTASSIUM BINDING PROTEIN KBP"/>
    <property type="match status" value="1"/>
</dbReference>
<dbReference type="Gene3D" id="3.10.350.10">
    <property type="entry name" value="LysM domain"/>
    <property type="match status" value="1"/>
</dbReference>
<accession>A0A7X0MVW8</accession>
<sequence length="150" mass="16312">MGLFDFASDLGKKLFGSEDEAGDKLKEHVESDNPGVKDLKVEVQDGVAKVSGEAESPSAFEKAILMVGNALGISSVKAEEMTVQGEPAVEPAVEEVQYYVIQSGDSLWKIASEFYGNGAKYQAIFEANREVIKDPDLIYPGQKIRIPKQD</sequence>
<dbReference type="Pfam" id="PF04972">
    <property type="entry name" value="BON"/>
    <property type="match status" value="1"/>
</dbReference>
<protein>
    <submittedName>
        <fullName evidence="2">Nucleoid-associated protein YgaU</fullName>
    </submittedName>
</protein>
<dbReference type="CDD" id="cd00118">
    <property type="entry name" value="LysM"/>
    <property type="match status" value="1"/>
</dbReference>
<reference evidence="2 3" key="1">
    <citation type="submission" date="2020-08" db="EMBL/GenBank/DDBJ databases">
        <title>Genomic Encyclopedia of Type Strains, Phase IV (KMG-IV): sequencing the most valuable type-strain genomes for metagenomic binning, comparative biology and taxonomic classification.</title>
        <authorList>
            <person name="Goeker M."/>
        </authorList>
    </citation>
    <scope>NUCLEOTIDE SEQUENCE [LARGE SCALE GENOMIC DNA]</scope>
    <source>
        <strain evidence="2 3">DSM 22368</strain>
    </source>
</reference>
<evidence type="ECO:0000259" key="1">
    <source>
        <dbReference type="PROSITE" id="PS51782"/>
    </source>
</evidence>
<dbReference type="AlphaFoldDB" id="A0A7X0MVW8"/>
<proteinExistence type="predicted"/>
<dbReference type="InParanoid" id="A0A7X0MVW8"/>
<keyword evidence="3" id="KW-1185">Reference proteome</keyword>
<dbReference type="PROSITE" id="PS51782">
    <property type="entry name" value="LYSM"/>
    <property type="match status" value="1"/>
</dbReference>
<dbReference type="InterPro" id="IPR052196">
    <property type="entry name" value="Bact_Kbp"/>
</dbReference>
<dbReference type="Proteomes" id="UP000528457">
    <property type="component" value="Unassembled WGS sequence"/>
</dbReference>
<feature type="domain" description="LysM" evidence="1">
    <location>
        <begin position="97"/>
        <end position="146"/>
    </location>
</feature>